<comment type="function">
    <text evidence="7">Functions as a component of the DNA-binding general transcription factor complex TFIID. Binding of TFIID to a promoter (with or without TATA element) is the initial step in pre-initiation complex (PIC) formation. TFIID plays a key role in the regulation of gene expression by RNA polymerase II through different activities such as transcription activator interaction, core promoter recognition and selectivity, TFIIA and TFIIB interaction, chromatin modification (histone acetylation by TAF1), facilitation of DNA opening and initiation of transcription.</text>
</comment>
<feature type="compositionally biased region" description="Low complexity" evidence="9">
    <location>
        <begin position="386"/>
        <end position="400"/>
    </location>
</feature>
<evidence type="ECO:0000313" key="12">
    <source>
        <dbReference type="Proteomes" id="UP001375240"/>
    </source>
</evidence>
<organism evidence="11 12">
    <name type="scientific">Orbilia brochopaga</name>
    <dbReference type="NCBI Taxonomy" id="3140254"/>
    <lineage>
        <taxon>Eukaryota</taxon>
        <taxon>Fungi</taxon>
        <taxon>Dikarya</taxon>
        <taxon>Ascomycota</taxon>
        <taxon>Pezizomycotina</taxon>
        <taxon>Orbiliomycetes</taxon>
        <taxon>Orbiliales</taxon>
        <taxon>Orbiliaceae</taxon>
        <taxon>Orbilia</taxon>
    </lineage>
</organism>
<evidence type="ECO:0000259" key="10">
    <source>
        <dbReference type="Pfam" id="PF05236"/>
    </source>
</evidence>
<evidence type="ECO:0000256" key="5">
    <source>
        <dbReference type="ARBA" id="ARBA00023163"/>
    </source>
</evidence>
<protein>
    <recommendedName>
        <fullName evidence="3">Transcription initiation factor TFIID subunit 4</fullName>
    </recommendedName>
    <alternativeName>
        <fullName evidence="8">TBP-associated factor 4</fullName>
    </alternativeName>
</protein>
<comment type="subcellular location">
    <subcellularLocation>
        <location evidence="1">Nucleus</location>
    </subcellularLocation>
</comment>
<gene>
    <name evidence="11" type="ORF">TWF696_005106</name>
</gene>
<feature type="region of interest" description="Disordered" evidence="9">
    <location>
        <begin position="1"/>
        <end position="71"/>
    </location>
</feature>
<comment type="caution">
    <text evidence="11">The sequence shown here is derived from an EMBL/GenBank/DDBJ whole genome shotgun (WGS) entry which is preliminary data.</text>
</comment>
<evidence type="ECO:0000256" key="8">
    <source>
        <dbReference type="ARBA" id="ARBA00031747"/>
    </source>
</evidence>
<dbReference type="GO" id="GO:0005669">
    <property type="term" value="C:transcription factor TFIID complex"/>
    <property type="evidence" value="ECO:0007669"/>
    <property type="project" value="InterPro"/>
</dbReference>
<reference evidence="11 12" key="1">
    <citation type="submission" date="2019-10" db="EMBL/GenBank/DDBJ databases">
        <authorList>
            <person name="Palmer J.M."/>
        </authorList>
    </citation>
    <scope>NUCLEOTIDE SEQUENCE [LARGE SCALE GENOMIC DNA]</scope>
    <source>
        <strain evidence="11 12">TWF696</strain>
    </source>
</reference>
<dbReference type="GO" id="GO:0006367">
    <property type="term" value="P:transcription initiation at RNA polymerase II promoter"/>
    <property type="evidence" value="ECO:0007669"/>
    <property type="project" value="TreeGrafter"/>
</dbReference>
<dbReference type="InterPro" id="IPR007900">
    <property type="entry name" value="TAF4_C"/>
</dbReference>
<dbReference type="EMBL" id="JAVHNQ010000003">
    <property type="protein sequence ID" value="KAK6353116.1"/>
    <property type="molecule type" value="Genomic_DNA"/>
</dbReference>
<keyword evidence="12" id="KW-1185">Reference proteome</keyword>
<evidence type="ECO:0000256" key="4">
    <source>
        <dbReference type="ARBA" id="ARBA00023015"/>
    </source>
</evidence>
<accession>A0AAV9V6B5</accession>
<dbReference type="Proteomes" id="UP001375240">
    <property type="component" value="Unassembled WGS sequence"/>
</dbReference>
<feature type="region of interest" description="Disordered" evidence="9">
    <location>
        <begin position="369"/>
        <end position="418"/>
    </location>
</feature>
<evidence type="ECO:0000256" key="7">
    <source>
        <dbReference type="ARBA" id="ARBA00025346"/>
    </source>
</evidence>
<feature type="compositionally biased region" description="Basic and acidic residues" evidence="9">
    <location>
        <begin position="320"/>
        <end position="345"/>
    </location>
</feature>
<dbReference type="GO" id="GO:0016251">
    <property type="term" value="F:RNA polymerase II general transcription initiation factor activity"/>
    <property type="evidence" value="ECO:0007669"/>
    <property type="project" value="TreeGrafter"/>
</dbReference>
<dbReference type="InterPro" id="IPR045144">
    <property type="entry name" value="TAF4"/>
</dbReference>
<evidence type="ECO:0000313" key="11">
    <source>
        <dbReference type="EMBL" id="KAK6353116.1"/>
    </source>
</evidence>
<dbReference type="PANTHER" id="PTHR15138:SF14">
    <property type="entry name" value="TRANSCRIPTION INITIATION FACTOR TFIID SUBUNIT 4"/>
    <property type="match status" value="1"/>
</dbReference>
<keyword evidence="5" id="KW-0804">Transcription</keyword>
<feature type="domain" description="Transcription initiation factor TFIID component TAF4 C-terminal" evidence="10">
    <location>
        <begin position="76"/>
        <end position="458"/>
    </location>
</feature>
<feature type="compositionally biased region" description="Low complexity" evidence="9">
    <location>
        <begin position="44"/>
        <end position="57"/>
    </location>
</feature>
<feature type="compositionally biased region" description="Low complexity" evidence="9">
    <location>
        <begin position="296"/>
        <end position="309"/>
    </location>
</feature>
<comment type="similarity">
    <text evidence="2">Belongs to the TAF4 family.</text>
</comment>
<sequence>MSAQSPMAPPAASPPASSSPMQMPPMKRARLEPTSAANSPGPSTPLSQSAAAAAAMSMPPPSSTSPIQKPVDTRDLSDVLFSTGVDLHAEEQFLYNDTPAATFNNTFFTVSSRPDGVSLEQRQLYRDAAESSGKARHWQDPFLDTHELQTRINDRLISERLFSSGEAISFSELVSIATQEHVRELLTAAYTYANHRRQGNTLKGMGEWTDIAIGESEGRNGRLMGSMQEGEAAVSPGGTLSRKRSFAVANASSQTGRTPALLSETARSLRQIATDERMIEEARIAARLQRLNGTKPGTPAATDAASADAPNPPAGSVAPEPEKRMTAKEAKRAQNTRLDEIQSHKAANETASLMLGAIGRKKRYSWMSAASTPTGGGGGGGGGSGASTPTRAGTPGPANGKAGGTSGAAATSSNGPVMHWKRRMGEWNEQGERGKGIQLRDWTLALEADGRERKTVQKGYLKMK</sequence>
<feature type="compositionally biased region" description="Low complexity" evidence="9">
    <location>
        <begin position="14"/>
        <end position="26"/>
    </location>
</feature>
<dbReference type="Pfam" id="PF05236">
    <property type="entry name" value="TAF4"/>
    <property type="match status" value="1"/>
</dbReference>
<evidence type="ECO:0000256" key="9">
    <source>
        <dbReference type="SAM" id="MobiDB-lite"/>
    </source>
</evidence>
<keyword evidence="4" id="KW-0805">Transcription regulation</keyword>
<dbReference type="PANTHER" id="PTHR15138">
    <property type="entry name" value="TRANSCRIPTION INITIATION FACTOR TFIID SUBUNIT 4"/>
    <property type="match status" value="1"/>
</dbReference>
<feature type="compositionally biased region" description="Gly residues" evidence="9">
    <location>
        <begin position="374"/>
        <end position="385"/>
    </location>
</feature>
<keyword evidence="6" id="KW-0539">Nucleus</keyword>
<dbReference type="GO" id="GO:0003677">
    <property type="term" value="F:DNA binding"/>
    <property type="evidence" value="ECO:0007669"/>
    <property type="project" value="TreeGrafter"/>
</dbReference>
<dbReference type="AlphaFoldDB" id="A0AAV9V6B5"/>
<evidence type="ECO:0000256" key="3">
    <source>
        <dbReference type="ARBA" id="ARBA00017306"/>
    </source>
</evidence>
<proteinExistence type="inferred from homology"/>
<evidence type="ECO:0000256" key="1">
    <source>
        <dbReference type="ARBA" id="ARBA00004123"/>
    </source>
</evidence>
<name>A0AAV9V6B5_9PEZI</name>
<feature type="region of interest" description="Disordered" evidence="9">
    <location>
        <begin position="289"/>
        <end position="345"/>
    </location>
</feature>
<evidence type="ECO:0000256" key="6">
    <source>
        <dbReference type="ARBA" id="ARBA00023242"/>
    </source>
</evidence>
<evidence type="ECO:0000256" key="2">
    <source>
        <dbReference type="ARBA" id="ARBA00006178"/>
    </source>
</evidence>